<keyword evidence="6" id="KW-0967">Endosome</keyword>
<organism evidence="11 12">
    <name type="scientific">Genlisea aurea</name>
    <dbReference type="NCBI Taxonomy" id="192259"/>
    <lineage>
        <taxon>Eukaryota</taxon>
        <taxon>Viridiplantae</taxon>
        <taxon>Streptophyta</taxon>
        <taxon>Embryophyta</taxon>
        <taxon>Tracheophyta</taxon>
        <taxon>Spermatophyta</taxon>
        <taxon>Magnoliopsida</taxon>
        <taxon>eudicotyledons</taxon>
        <taxon>Gunneridae</taxon>
        <taxon>Pentapetalae</taxon>
        <taxon>asterids</taxon>
        <taxon>lamiids</taxon>
        <taxon>Lamiales</taxon>
        <taxon>Lentibulariaceae</taxon>
        <taxon>Genlisea</taxon>
    </lineage>
</organism>
<dbReference type="GO" id="GO:0000139">
    <property type="term" value="C:Golgi membrane"/>
    <property type="evidence" value="ECO:0007669"/>
    <property type="project" value="UniProtKB-SubCell"/>
</dbReference>
<evidence type="ECO:0000256" key="8">
    <source>
        <dbReference type="ARBA" id="ARBA00023034"/>
    </source>
</evidence>
<keyword evidence="9" id="KW-0472">Membrane</keyword>
<evidence type="ECO:0000256" key="2">
    <source>
        <dbReference type="ARBA" id="ARBA00004653"/>
    </source>
</evidence>
<feature type="non-terminal residue" evidence="11">
    <location>
        <position position="95"/>
    </location>
</feature>
<feature type="chain" id="PRO_5007365814" description="Transmembrane 9 superfamily member" evidence="10">
    <location>
        <begin position="28"/>
        <end position="95"/>
    </location>
</feature>
<evidence type="ECO:0000313" key="12">
    <source>
        <dbReference type="Proteomes" id="UP000015453"/>
    </source>
</evidence>
<dbReference type="Pfam" id="PF02990">
    <property type="entry name" value="EMP70"/>
    <property type="match status" value="1"/>
</dbReference>
<dbReference type="Proteomes" id="UP000015453">
    <property type="component" value="Unassembled WGS sequence"/>
</dbReference>
<dbReference type="PANTHER" id="PTHR10766">
    <property type="entry name" value="TRANSMEMBRANE 9 SUPERFAMILY PROTEIN"/>
    <property type="match status" value="1"/>
</dbReference>
<feature type="signal peptide" evidence="10">
    <location>
        <begin position="1"/>
        <end position="27"/>
    </location>
</feature>
<dbReference type="OrthoDB" id="1666796at2759"/>
<dbReference type="GO" id="GO:0072657">
    <property type="term" value="P:protein localization to membrane"/>
    <property type="evidence" value="ECO:0007669"/>
    <property type="project" value="TreeGrafter"/>
</dbReference>
<dbReference type="PANTHER" id="PTHR10766:SF154">
    <property type="entry name" value="TRANSMEMBRANE 9 SUPERFAMILY MEMBER 10"/>
    <property type="match status" value="1"/>
</dbReference>
<evidence type="ECO:0000256" key="9">
    <source>
        <dbReference type="ARBA" id="ARBA00023136"/>
    </source>
</evidence>
<keyword evidence="4" id="KW-0812">Transmembrane</keyword>
<protein>
    <recommendedName>
        <fullName evidence="10">Transmembrane 9 superfamily member</fullName>
    </recommendedName>
</protein>
<evidence type="ECO:0000256" key="3">
    <source>
        <dbReference type="ARBA" id="ARBA00005227"/>
    </source>
</evidence>
<evidence type="ECO:0000256" key="5">
    <source>
        <dbReference type="ARBA" id="ARBA00022729"/>
    </source>
</evidence>
<dbReference type="GO" id="GO:0010008">
    <property type="term" value="C:endosome membrane"/>
    <property type="evidence" value="ECO:0007669"/>
    <property type="project" value="UniProtKB-SubCell"/>
</dbReference>
<evidence type="ECO:0000256" key="6">
    <source>
        <dbReference type="ARBA" id="ARBA00022753"/>
    </source>
</evidence>
<dbReference type="EMBL" id="AUSU01000343">
    <property type="protein sequence ID" value="EPS73699.1"/>
    <property type="molecule type" value="Genomic_DNA"/>
</dbReference>
<evidence type="ECO:0000256" key="1">
    <source>
        <dbReference type="ARBA" id="ARBA00004337"/>
    </source>
</evidence>
<keyword evidence="8" id="KW-0333">Golgi apparatus</keyword>
<evidence type="ECO:0000256" key="7">
    <source>
        <dbReference type="ARBA" id="ARBA00022989"/>
    </source>
</evidence>
<sequence>MKFSGSRAHPGVGVCLLLFVFIAGVQSFYLPGVAPQDFNKDDALKVKVNKLTSVKTQLPYSYYSLPFCAPDKIVDSTENLGEVLRGDRIENSPYV</sequence>
<name>S8D1P8_9LAMI</name>
<evidence type="ECO:0000256" key="10">
    <source>
        <dbReference type="RuleBase" id="RU363079"/>
    </source>
</evidence>
<gene>
    <name evidence="11" type="ORF">M569_01058</name>
</gene>
<comment type="similarity">
    <text evidence="3 10">Belongs to the nonaspanin (TM9SF) (TC 9.A.2) family.</text>
</comment>
<keyword evidence="7" id="KW-1133">Transmembrane helix</keyword>
<proteinExistence type="inferred from homology"/>
<dbReference type="InterPro" id="IPR004240">
    <property type="entry name" value="EMP70"/>
</dbReference>
<reference evidence="11 12" key="1">
    <citation type="journal article" date="2013" name="BMC Genomics">
        <title>The miniature genome of a carnivorous plant Genlisea aurea contains a low number of genes and short non-coding sequences.</title>
        <authorList>
            <person name="Leushkin E.V."/>
            <person name="Sutormin R.A."/>
            <person name="Nabieva E.R."/>
            <person name="Penin A.A."/>
            <person name="Kondrashov A.S."/>
            <person name="Logacheva M.D."/>
        </authorList>
    </citation>
    <scope>NUCLEOTIDE SEQUENCE [LARGE SCALE GENOMIC DNA]</scope>
</reference>
<evidence type="ECO:0000313" key="11">
    <source>
        <dbReference type="EMBL" id="EPS73699.1"/>
    </source>
</evidence>
<dbReference type="AlphaFoldDB" id="S8D1P8"/>
<keyword evidence="5 10" id="KW-0732">Signal</keyword>
<comment type="subcellular location">
    <subcellularLocation>
        <location evidence="1">Endosome membrane</location>
        <topology evidence="1">Multi-pass membrane protein</topology>
    </subcellularLocation>
    <subcellularLocation>
        <location evidence="2">Golgi apparatus membrane</location>
        <topology evidence="2">Multi-pass membrane protein</topology>
    </subcellularLocation>
</comment>
<evidence type="ECO:0000256" key="4">
    <source>
        <dbReference type="ARBA" id="ARBA00022692"/>
    </source>
</evidence>
<comment type="caution">
    <text evidence="11">The sequence shown here is derived from an EMBL/GenBank/DDBJ whole genome shotgun (WGS) entry which is preliminary data.</text>
</comment>
<accession>S8D1P8</accession>
<keyword evidence="12" id="KW-1185">Reference proteome</keyword>